<dbReference type="SUPFAM" id="SSF141868">
    <property type="entry name" value="EAL domain-like"/>
    <property type="match status" value="1"/>
</dbReference>
<dbReference type="SMART" id="SM00267">
    <property type="entry name" value="GGDEF"/>
    <property type="match status" value="1"/>
</dbReference>
<evidence type="ECO:0000256" key="2">
    <source>
        <dbReference type="SAM" id="Phobius"/>
    </source>
</evidence>
<keyword evidence="6" id="KW-1185">Reference proteome</keyword>
<dbReference type="NCBIfam" id="TIGR00254">
    <property type="entry name" value="GGDEF"/>
    <property type="match status" value="1"/>
</dbReference>
<dbReference type="Gene3D" id="3.30.70.270">
    <property type="match status" value="1"/>
</dbReference>
<dbReference type="Gene3D" id="3.20.20.450">
    <property type="entry name" value="EAL domain"/>
    <property type="match status" value="1"/>
</dbReference>
<evidence type="ECO:0000259" key="4">
    <source>
        <dbReference type="PROSITE" id="PS50887"/>
    </source>
</evidence>
<dbReference type="CDD" id="cd01948">
    <property type="entry name" value="EAL"/>
    <property type="match status" value="1"/>
</dbReference>
<keyword evidence="2" id="KW-1133">Transmembrane helix</keyword>
<sequence>MTQSLFAAPPARRPRAPRGWHWPSPHRPPPAAFVTPLAAVAALVTALVPPGSYLLAQEAPGAALPAAALVLAGSGGLGALVFLLLRMSPLRALSAALCHAAHLSSHDPLTGLPSRAAFLERLAKAALVGNGALAVLLIDLDRFRSVNDALGQAAGDSLLRAVAQRLSESLRPGETLARLGGDEFGVLQAGAQPEAAAALAERLLASFGAPFFLGGGPVEIGASIGIAVGHRDGSGDVLHLLQQADRAMSQAKQQGRAGFCLFTPELGAQWQERHGLEWDLRRALAGGQFRLEYQPLVCLASGRVLGAEALLRWHRPGHGEIPPDQFIGLAEEIGLIGPIGAWVLQEACREAAGWPAPLGIAVNVSPLQFRLPDLYGTVKAALQQAGLAPERLELEITEGILMRDTRETLEVLCRLRDLGVRLAMDDFGTGYSSLGYLNRFAFDKIKIDRSFVRHLTNDPKAKAVVHAVMGLSQTLGIRAHAEGVENDEQAELLRQEGCEEVQGYLYGRPMPPQQFATLFRQAS</sequence>
<dbReference type="Pfam" id="PF00990">
    <property type="entry name" value="GGDEF"/>
    <property type="match status" value="1"/>
</dbReference>
<organism evidence="5 6">
    <name type="scientific">Teichococcus coralli</name>
    <dbReference type="NCBI Taxonomy" id="2545983"/>
    <lineage>
        <taxon>Bacteria</taxon>
        <taxon>Pseudomonadati</taxon>
        <taxon>Pseudomonadota</taxon>
        <taxon>Alphaproteobacteria</taxon>
        <taxon>Acetobacterales</taxon>
        <taxon>Roseomonadaceae</taxon>
        <taxon>Roseomonas</taxon>
    </lineage>
</organism>
<dbReference type="AlphaFoldDB" id="A0A845B6M2"/>
<dbReference type="InterPro" id="IPR035919">
    <property type="entry name" value="EAL_sf"/>
</dbReference>
<accession>A0A845B6M2</accession>
<dbReference type="CDD" id="cd01949">
    <property type="entry name" value="GGDEF"/>
    <property type="match status" value="1"/>
</dbReference>
<protein>
    <submittedName>
        <fullName evidence="5">EAL domain-containing protein</fullName>
    </submittedName>
</protein>
<feature type="transmembrane region" description="Helical" evidence="2">
    <location>
        <begin position="62"/>
        <end position="85"/>
    </location>
</feature>
<gene>
    <name evidence="5" type="ORF">E0493_07945</name>
</gene>
<evidence type="ECO:0000313" key="6">
    <source>
        <dbReference type="Proteomes" id="UP000460715"/>
    </source>
</evidence>
<evidence type="ECO:0000259" key="3">
    <source>
        <dbReference type="PROSITE" id="PS50883"/>
    </source>
</evidence>
<dbReference type="PROSITE" id="PS50883">
    <property type="entry name" value="EAL"/>
    <property type="match status" value="1"/>
</dbReference>
<dbReference type="OrthoDB" id="9793210at2"/>
<evidence type="ECO:0000256" key="1">
    <source>
        <dbReference type="SAM" id="MobiDB-lite"/>
    </source>
</evidence>
<dbReference type="PROSITE" id="PS50887">
    <property type="entry name" value="GGDEF"/>
    <property type="match status" value="1"/>
</dbReference>
<dbReference type="InterPro" id="IPR001633">
    <property type="entry name" value="EAL_dom"/>
</dbReference>
<dbReference type="InterPro" id="IPR043128">
    <property type="entry name" value="Rev_trsase/Diguanyl_cyclase"/>
</dbReference>
<keyword evidence="2" id="KW-0472">Membrane</keyword>
<dbReference type="EMBL" id="SNVJ01000005">
    <property type="protein sequence ID" value="MXP63283.1"/>
    <property type="molecule type" value="Genomic_DNA"/>
</dbReference>
<dbReference type="RefSeq" id="WP_160936399.1">
    <property type="nucleotide sequence ID" value="NZ_SNVJ01000005.1"/>
</dbReference>
<dbReference type="SUPFAM" id="SSF55073">
    <property type="entry name" value="Nucleotide cyclase"/>
    <property type="match status" value="1"/>
</dbReference>
<dbReference type="Pfam" id="PF00563">
    <property type="entry name" value="EAL"/>
    <property type="match status" value="1"/>
</dbReference>
<dbReference type="InterPro" id="IPR052155">
    <property type="entry name" value="Biofilm_reg_signaling"/>
</dbReference>
<proteinExistence type="predicted"/>
<feature type="region of interest" description="Disordered" evidence="1">
    <location>
        <begin position="1"/>
        <end position="24"/>
    </location>
</feature>
<evidence type="ECO:0000313" key="5">
    <source>
        <dbReference type="EMBL" id="MXP63283.1"/>
    </source>
</evidence>
<reference evidence="5 6" key="1">
    <citation type="submission" date="2019-03" db="EMBL/GenBank/DDBJ databases">
        <title>Roseomonas sp. a novel Roseomonas species isolated from Sea whip Gorgonian.</title>
        <authorList>
            <person name="Li F."/>
            <person name="Pan X."/>
            <person name="Huang S."/>
            <person name="Li Z."/>
            <person name="Meng B."/>
        </authorList>
    </citation>
    <scope>NUCLEOTIDE SEQUENCE [LARGE SCALE GENOMIC DNA]</scope>
    <source>
        <strain evidence="5 6">M0104</strain>
    </source>
</reference>
<feature type="domain" description="EAL" evidence="3">
    <location>
        <begin position="273"/>
        <end position="523"/>
    </location>
</feature>
<dbReference type="PANTHER" id="PTHR44757:SF2">
    <property type="entry name" value="BIOFILM ARCHITECTURE MAINTENANCE PROTEIN MBAA"/>
    <property type="match status" value="1"/>
</dbReference>
<keyword evidence="2" id="KW-0812">Transmembrane</keyword>
<dbReference type="PANTHER" id="PTHR44757">
    <property type="entry name" value="DIGUANYLATE CYCLASE DGCP"/>
    <property type="match status" value="1"/>
</dbReference>
<dbReference type="Proteomes" id="UP000460715">
    <property type="component" value="Unassembled WGS sequence"/>
</dbReference>
<feature type="domain" description="GGDEF" evidence="4">
    <location>
        <begin position="131"/>
        <end position="264"/>
    </location>
</feature>
<name>A0A845B6M2_9PROT</name>
<dbReference type="InterPro" id="IPR029787">
    <property type="entry name" value="Nucleotide_cyclase"/>
</dbReference>
<dbReference type="InterPro" id="IPR000160">
    <property type="entry name" value="GGDEF_dom"/>
</dbReference>
<comment type="caution">
    <text evidence="5">The sequence shown here is derived from an EMBL/GenBank/DDBJ whole genome shotgun (WGS) entry which is preliminary data.</text>
</comment>
<dbReference type="SMART" id="SM00052">
    <property type="entry name" value="EAL"/>
    <property type="match status" value="1"/>
</dbReference>